<dbReference type="Proteomes" id="UP000074914">
    <property type="component" value="Chromosome"/>
</dbReference>
<proteinExistence type="predicted"/>
<name>A0ABN4MH41_9BURK</name>
<keyword evidence="2" id="KW-1185">Reference proteome</keyword>
<evidence type="ECO:0000313" key="1">
    <source>
        <dbReference type="EMBL" id="AMP15889.1"/>
    </source>
</evidence>
<evidence type="ECO:0000313" key="2">
    <source>
        <dbReference type="Proteomes" id="UP000074914"/>
    </source>
</evidence>
<dbReference type="InterPro" id="IPR028956">
    <property type="entry name" value="Imm51"/>
</dbReference>
<gene>
    <name evidence="1" type="ORF">CPter291_3655</name>
</gene>
<accession>A0ABN4MH41</accession>
<reference evidence="1 2" key="1">
    <citation type="submission" date="2015-11" db="EMBL/GenBank/DDBJ databases">
        <title>Exploring the genomic traits of fungus-feeding bacterial genus Collimonas.</title>
        <authorList>
            <person name="Song C."/>
            <person name="Schmidt R."/>
            <person name="de Jager V."/>
            <person name="Krzyzanowska D."/>
            <person name="Jongedijk E."/>
            <person name="Cankar K."/>
            <person name="Beekwilder J."/>
            <person name="van Veen A."/>
            <person name="de Boer W."/>
            <person name="van Veen J.A."/>
            <person name="Garbeva P."/>
        </authorList>
    </citation>
    <scope>NUCLEOTIDE SEQUENCE [LARGE SCALE GENOMIC DNA]</scope>
    <source>
        <strain evidence="1 2">Ter291</strain>
    </source>
</reference>
<organism evidence="1 2">
    <name type="scientific">Collimonas pratensis</name>
    <dbReference type="NCBI Taxonomy" id="279113"/>
    <lineage>
        <taxon>Bacteria</taxon>
        <taxon>Pseudomonadati</taxon>
        <taxon>Pseudomonadota</taxon>
        <taxon>Betaproteobacteria</taxon>
        <taxon>Burkholderiales</taxon>
        <taxon>Oxalobacteraceae</taxon>
        <taxon>Collimonas</taxon>
    </lineage>
</organism>
<sequence>METLRNQNCEMSAKIGELEPGLTTDNATFMPFILIDGHCRALVMFDHSMAFKYHVFLERSTEGWSGNGVDWTSLAEVVAAECLCALTEPVAYDSDADLFSARGCRSTLEKLAFQLQAIYRNDDAIRDLMSRVVAVRAVAPVKFDPQESTRALSYQSRRASRM</sequence>
<dbReference type="Pfam" id="PF15595">
    <property type="entry name" value="Imm51"/>
    <property type="match status" value="1"/>
</dbReference>
<protein>
    <submittedName>
        <fullName evidence="1">Uncharacterized protein</fullName>
    </submittedName>
</protein>
<dbReference type="EMBL" id="CP013236">
    <property type="protein sequence ID" value="AMP15889.1"/>
    <property type="molecule type" value="Genomic_DNA"/>
</dbReference>